<evidence type="ECO:0000256" key="1">
    <source>
        <dbReference type="ARBA" id="ARBA00008780"/>
    </source>
</evidence>
<dbReference type="InterPro" id="IPR016035">
    <property type="entry name" value="Acyl_Trfase/lysoPLipase"/>
</dbReference>
<evidence type="ECO:0000256" key="9">
    <source>
        <dbReference type="RuleBase" id="RU362103"/>
    </source>
</evidence>
<dbReference type="Pfam" id="PF01735">
    <property type="entry name" value="PLA2_B"/>
    <property type="match status" value="1"/>
</dbReference>
<dbReference type="SMART" id="SM00022">
    <property type="entry name" value="PLAc"/>
    <property type="match status" value="1"/>
</dbReference>
<keyword evidence="6 8" id="KW-0443">Lipid metabolism</keyword>
<keyword evidence="12" id="KW-1185">Reference proteome</keyword>
<keyword evidence="7" id="KW-0325">Glycoprotein</keyword>
<dbReference type="AlphaFoldDB" id="A0A0C9VQH3"/>
<dbReference type="PROSITE" id="PS51210">
    <property type="entry name" value="PLA2C"/>
    <property type="match status" value="1"/>
</dbReference>
<dbReference type="Proteomes" id="UP000053820">
    <property type="component" value="Unassembled WGS sequence"/>
</dbReference>
<name>A0A0C9VQH3_9AGAM</name>
<dbReference type="GO" id="GO:0004622">
    <property type="term" value="F:phosphatidylcholine lysophospholipase activity"/>
    <property type="evidence" value="ECO:0007669"/>
    <property type="project" value="UniProtKB-EC"/>
</dbReference>
<evidence type="ECO:0000256" key="6">
    <source>
        <dbReference type="ARBA" id="ARBA00023098"/>
    </source>
</evidence>
<dbReference type="InterPro" id="IPR002642">
    <property type="entry name" value="LysoPLipase_cat_dom"/>
</dbReference>
<sequence length="611" mass="65116">MSLPAQILRSILLALPLVASAQNLASELYTPQTGLCPEGFSLVRETGPPSQQSINPDELHYISSRKTSVLPGAWKTYLENVRRKYPDLPGYVTSILASEHAERAPTFSIATSGGGYRAALFGAGVLNAIDGRNSSSVDVGTGGLLQTASYLAGLSGGSQLVTSLAQADFPTMGELIFGDPLSLTSTDAYGGWLTQFNQLAPTGNTTTDNEYIQTLIEEVRGKFEAGFALSFNDVYARDFARHVINGTNADNFMDASLAHGAGLTFSGISNVSSFVSYSQPFPIIVATLISQHANFSTIVNSSTVNVPQSSPMFEINVYELGSYDPTLAAFTPMKYIGTTNSSMCVTGYDQTTFLVGASSDFDTVYNTSAQAELSNPINPIIEMLNETFPQTGLMLDVALFPNAFYGVTNGTFIDAGEHFIGLTDGGNDGEPIPLQPLMVKAREVDVILAIDGMADTPYNFAAGSSLINTQNRTSLFPESYTFPPVPLTIADFIAQNLSTSPTFFGCDSSDSTPFIIYLANGGPPHDGEPALTNITASQLPLSQLQPILDQSFVIATQGRPATLNEVTDPEWPACLACAVVDRARVKVGAERTGVCASCFDRYCWNGSKLGL</sequence>
<evidence type="ECO:0000256" key="3">
    <source>
        <dbReference type="ARBA" id="ARBA00022729"/>
    </source>
</evidence>
<dbReference type="EMBL" id="KN839878">
    <property type="protein sequence ID" value="KIJ59975.1"/>
    <property type="molecule type" value="Genomic_DNA"/>
</dbReference>
<dbReference type="GO" id="GO:0004623">
    <property type="term" value="F:phospholipase A2 activity"/>
    <property type="evidence" value="ECO:0007669"/>
    <property type="project" value="TreeGrafter"/>
</dbReference>
<dbReference type="SUPFAM" id="SSF52151">
    <property type="entry name" value="FabD/lysophospholipase-like"/>
    <property type="match status" value="1"/>
</dbReference>
<proteinExistence type="inferred from homology"/>
<keyword evidence="5 8" id="KW-0442">Lipid degradation</keyword>
<keyword evidence="3 9" id="KW-0732">Signal</keyword>
<evidence type="ECO:0000259" key="10">
    <source>
        <dbReference type="PROSITE" id="PS51210"/>
    </source>
</evidence>
<dbReference type="GO" id="GO:0005829">
    <property type="term" value="C:cytosol"/>
    <property type="evidence" value="ECO:0007669"/>
    <property type="project" value="TreeGrafter"/>
</dbReference>
<comment type="similarity">
    <text evidence="1 9">Belongs to the lysophospholipase family.</text>
</comment>
<comment type="catalytic activity">
    <reaction evidence="9">
        <text>a 1-acyl-sn-glycero-3-phosphocholine + H2O = sn-glycerol 3-phosphocholine + a fatty acid + H(+)</text>
        <dbReference type="Rhea" id="RHEA:15177"/>
        <dbReference type="ChEBI" id="CHEBI:15377"/>
        <dbReference type="ChEBI" id="CHEBI:15378"/>
        <dbReference type="ChEBI" id="CHEBI:16870"/>
        <dbReference type="ChEBI" id="CHEBI:28868"/>
        <dbReference type="ChEBI" id="CHEBI:58168"/>
        <dbReference type="EC" id="3.1.1.5"/>
    </reaction>
</comment>
<dbReference type="Gene3D" id="3.40.1090.10">
    <property type="entry name" value="Cytosolic phospholipase A2 catalytic domain"/>
    <property type="match status" value="1"/>
</dbReference>
<evidence type="ECO:0000256" key="7">
    <source>
        <dbReference type="ARBA" id="ARBA00023180"/>
    </source>
</evidence>
<reference evidence="11 12" key="1">
    <citation type="submission" date="2014-04" db="EMBL/GenBank/DDBJ databases">
        <title>Evolutionary Origins and Diversification of the Mycorrhizal Mutualists.</title>
        <authorList>
            <consortium name="DOE Joint Genome Institute"/>
            <consortium name="Mycorrhizal Genomics Consortium"/>
            <person name="Kohler A."/>
            <person name="Kuo A."/>
            <person name="Nagy L.G."/>
            <person name="Floudas D."/>
            <person name="Copeland A."/>
            <person name="Barry K.W."/>
            <person name="Cichocki N."/>
            <person name="Veneault-Fourrey C."/>
            <person name="LaButti K."/>
            <person name="Lindquist E.A."/>
            <person name="Lipzen A."/>
            <person name="Lundell T."/>
            <person name="Morin E."/>
            <person name="Murat C."/>
            <person name="Riley R."/>
            <person name="Ohm R."/>
            <person name="Sun H."/>
            <person name="Tunlid A."/>
            <person name="Henrissat B."/>
            <person name="Grigoriev I.V."/>
            <person name="Hibbett D.S."/>
            <person name="Martin F."/>
        </authorList>
    </citation>
    <scope>NUCLEOTIDE SEQUENCE [LARGE SCALE GENOMIC DNA]</scope>
    <source>
        <strain evidence="11 12">MD-312</strain>
    </source>
</reference>
<dbReference type="OrthoDB" id="4084751at2759"/>
<dbReference type="EC" id="3.1.1.5" evidence="2 9"/>
<dbReference type="PANTHER" id="PTHR10728:SF33">
    <property type="entry name" value="LYSOPHOSPHOLIPASE 1-RELATED"/>
    <property type="match status" value="1"/>
</dbReference>
<evidence type="ECO:0000256" key="2">
    <source>
        <dbReference type="ARBA" id="ARBA00013274"/>
    </source>
</evidence>
<protein>
    <recommendedName>
        <fullName evidence="2 9">Lysophospholipase</fullName>
        <ecNumber evidence="2 9">3.1.1.5</ecNumber>
    </recommendedName>
</protein>
<evidence type="ECO:0000313" key="11">
    <source>
        <dbReference type="EMBL" id="KIJ59975.1"/>
    </source>
</evidence>
<feature type="signal peptide" evidence="9">
    <location>
        <begin position="1"/>
        <end position="21"/>
    </location>
</feature>
<accession>A0A0C9VQH3</accession>
<evidence type="ECO:0000313" key="12">
    <source>
        <dbReference type="Proteomes" id="UP000053820"/>
    </source>
</evidence>
<feature type="domain" description="PLA2c" evidence="10">
    <location>
        <begin position="35"/>
        <end position="609"/>
    </location>
</feature>
<evidence type="ECO:0000256" key="4">
    <source>
        <dbReference type="ARBA" id="ARBA00022801"/>
    </source>
</evidence>
<dbReference type="GO" id="GO:0046475">
    <property type="term" value="P:glycerophospholipid catabolic process"/>
    <property type="evidence" value="ECO:0007669"/>
    <property type="project" value="TreeGrafter"/>
</dbReference>
<dbReference type="PANTHER" id="PTHR10728">
    <property type="entry name" value="CYTOSOLIC PHOSPHOLIPASE A2"/>
    <property type="match status" value="1"/>
</dbReference>
<feature type="chain" id="PRO_5005111924" description="Lysophospholipase" evidence="9">
    <location>
        <begin position="22"/>
        <end position="611"/>
    </location>
</feature>
<keyword evidence="4 8" id="KW-0378">Hydrolase</keyword>
<organism evidence="11 12">
    <name type="scientific">Hydnomerulius pinastri MD-312</name>
    <dbReference type="NCBI Taxonomy" id="994086"/>
    <lineage>
        <taxon>Eukaryota</taxon>
        <taxon>Fungi</taxon>
        <taxon>Dikarya</taxon>
        <taxon>Basidiomycota</taxon>
        <taxon>Agaricomycotina</taxon>
        <taxon>Agaricomycetes</taxon>
        <taxon>Agaricomycetidae</taxon>
        <taxon>Boletales</taxon>
        <taxon>Boletales incertae sedis</taxon>
        <taxon>Leucogyrophana</taxon>
    </lineage>
</organism>
<dbReference type="HOGENOM" id="CLU_014602_1_0_1"/>
<gene>
    <name evidence="11" type="ORF">HYDPIDRAFT_117882</name>
</gene>
<evidence type="ECO:0000256" key="8">
    <source>
        <dbReference type="PROSITE-ProRule" id="PRU00555"/>
    </source>
</evidence>
<evidence type="ECO:0000256" key="5">
    <source>
        <dbReference type="ARBA" id="ARBA00022963"/>
    </source>
</evidence>